<dbReference type="CDD" id="cd02440">
    <property type="entry name" value="AdoMet_MTases"/>
    <property type="match status" value="1"/>
</dbReference>
<gene>
    <name evidence="2" type="ordered locus">Ppha_0772</name>
</gene>
<protein>
    <submittedName>
        <fullName evidence="2">Methyltransferase type 12</fullName>
    </submittedName>
</protein>
<evidence type="ECO:0000313" key="3">
    <source>
        <dbReference type="Proteomes" id="UP000002724"/>
    </source>
</evidence>
<dbReference type="RefSeq" id="WP_012507559.1">
    <property type="nucleotide sequence ID" value="NC_011060.1"/>
</dbReference>
<name>B4SEH2_PELPB</name>
<feature type="domain" description="Methyltransferase" evidence="1">
    <location>
        <begin position="126"/>
        <end position="221"/>
    </location>
</feature>
<proteinExistence type="predicted"/>
<dbReference type="AlphaFoldDB" id="B4SEH2"/>
<reference evidence="2 3" key="1">
    <citation type="submission" date="2008-06" db="EMBL/GenBank/DDBJ databases">
        <title>Complete sequence of Pelodictyon phaeoclathratiforme BU-1.</title>
        <authorList>
            <consortium name="US DOE Joint Genome Institute"/>
            <person name="Lucas S."/>
            <person name="Copeland A."/>
            <person name="Lapidus A."/>
            <person name="Glavina del Rio T."/>
            <person name="Dalin E."/>
            <person name="Tice H."/>
            <person name="Bruce D."/>
            <person name="Goodwin L."/>
            <person name="Pitluck S."/>
            <person name="Schmutz J."/>
            <person name="Larimer F."/>
            <person name="Land M."/>
            <person name="Hauser L."/>
            <person name="Kyrpides N."/>
            <person name="Mikhailova N."/>
            <person name="Liu Z."/>
            <person name="Li T."/>
            <person name="Zhao F."/>
            <person name="Overmann J."/>
            <person name="Bryant D.A."/>
            <person name="Richardson P."/>
        </authorList>
    </citation>
    <scope>NUCLEOTIDE SEQUENCE [LARGE SCALE GENOMIC DNA]</scope>
    <source>
        <strain evidence="3">DSM 5477 / BU-1</strain>
    </source>
</reference>
<dbReference type="KEGG" id="pph:Ppha_0772"/>
<dbReference type="Pfam" id="PF13649">
    <property type="entry name" value="Methyltransf_25"/>
    <property type="match status" value="1"/>
</dbReference>
<dbReference type="eggNOG" id="COG2226">
    <property type="taxonomic scope" value="Bacteria"/>
</dbReference>
<dbReference type="Proteomes" id="UP000002724">
    <property type="component" value="Chromosome"/>
</dbReference>
<dbReference type="SUPFAM" id="SSF53335">
    <property type="entry name" value="S-adenosyl-L-methionine-dependent methyltransferases"/>
    <property type="match status" value="1"/>
</dbReference>
<dbReference type="GO" id="GO:0032259">
    <property type="term" value="P:methylation"/>
    <property type="evidence" value="ECO:0007669"/>
    <property type="project" value="UniProtKB-KW"/>
</dbReference>
<keyword evidence="2" id="KW-0808">Transferase</keyword>
<dbReference type="GO" id="GO:0008168">
    <property type="term" value="F:methyltransferase activity"/>
    <property type="evidence" value="ECO:0007669"/>
    <property type="project" value="UniProtKB-KW"/>
</dbReference>
<dbReference type="STRING" id="324925.Ppha_0772"/>
<evidence type="ECO:0000259" key="1">
    <source>
        <dbReference type="Pfam" id="PF13649"/>
    </source>
</evidence>
<keyword evidence="3" id="KW-1185">Reference proteome</keyword>
<dbReference type="InterPro" id="IPR029063">
    <property type="entry name" value="SAM-dependent_MTases_sf"/>
</dbReference>
<dbReference type="EMBL" id="CP001110">
    <property type="protein sequence ID" value="ACF43064.1"/>
    <property type="molecule type" value="Genomic_DNA"/>
</dbReference>
<evidence type="ECO:0000313" key="2">
    <source>
        <dbReference type="EMBL" id="ACF43064.1"/>
    </source>
</evidence>
<dbReference type="HOGENOM" id="CLU_917328_0_0_10"/>
<keyword evidence="2" id="KW-0489">Methyltransferase</keyword>
<dbReference type="InterPro" id="IPR041698">
    <property type="entry name" value="Methyltransf_25"/>
</dbReference>
<organism evidence="2 3">
    <name type="scientific">Pelodictyon phaeoclathratiforme (strain DSM 5477 / BU-1)</name>
    <dbReference type="NCBI Taxonomy" id="324925"/>
    <lineage>
        <taxon>Bacteria</taxon>
        <taxon>Pseudomonadati</taxon>
        <taxon>Chlorobiota</taxon>
        <taxon>Chlorobiia</taxon>
        <taxon>Chlorobiales</taxon>
        <taxon>Chlorobiaceae</taxon>
        <taxon>Chlorobium/Pelodictyon group</taxon>
        <taxon>Pelodictyon</taxon>
    </lineage>
</organism>
<sequence length="310" mass="34852">MLQLKKAGLKALDNLRSAGLFPSSWQSMEELEAKTDYFLSLFLDERFRVSRELSGVSFLTELLDRVMRTSESEHMDDRKLSEREKLELVRALDRQNQMLRLYPRYVEMLLSIIEETDQGKQQEIRILELASGSGGLSLALAEEARRKNLPLSIVASDIVPIFIEEGNRQAEEKKLPVTFRLINAFEMPEFSSGSFDLMVLSQSIHHFTPGQLAIMIAQSAKQTKTAFVGIDGYRSMLLAGGVPLMATMQGIASFTLDGFISARKFYSELELDIIAEIATGKRNHAITSPWPLSILTVRFDGIKPDVCQPS</sequence>
<dbReference type="Gene3D" id="3.40.50.150">
    <property type="entry name" value="Vaccinia Virus protein VP39"/>
    <property type="match status" value="1"/>
</dbReference>
<dbReference type="OrthoDB" id="594881at2"/>
<accession>B4SEH2</accession>